<organism evidence="1 2">
    <name type="scientific">Cirrhinus mrigala</name>
    <name type="common">Mrigala</name>
    <dbReference type="NCBI Taxonomy" id="683832"/>
    <lineage>
        <taxon>Eukaryota</taxon>
        <taxon>Metazoa</taxon>
        <taxon>Chordata</taxon>
        <taxon>Craniata</taxon>
        <taxon>Vertebrata</taxon>
        <taxon>Euteleostomi</taxon>
        <taxon>Actinopterygii</taxon>
        <taxon>Neopterygii</taxon>
        <taxon>Teleostei</taxon>
        <taxon>Ostariophysi</taxon>
        <taxon>Cypriniformes</taxon>
        <taxon>Cyprinidae</taxon>
        <taxon>Labeoninae</taxon>
        <taxon>Labeonini</taxon>
        <taxon>Cirrhinus</taxon>
    </lineage>
</organism>
<name>A0ABD0MWH3_CIRMR</name>
<dbReference type="Proteomes" id="UP001529510">
    <property type="component" value="Unassembled WGS sequence"/>
</dbReference>
<evidence type="ECO:0000313" key="1">
    <source>
        <dbReference type="EMBL" id="KAL0154349.1"/>
    </source>
</evidence>
<protein>
    <submittedName>
        <fullName evidence="1">Uncharacterized protein</fullName>
    </submittedName>
</protein>
<comment type="caution">
    <text evidence="1">The sequence shown here is derived from an EMBL/GenBank/DDBJ whole genome shotgun (WGS) entry which is preliminary data.</text>
</comment>
<reference evidence="1 2" key="1">
    <citation type="submission" date="2024-05" db="EMBL/GenBank/DDBJ databases">
        <title>Genome sequencing and assembly of Indian major carp, Cirrhinus mrigala (Hamilton, 1822).</title>
        <authorList>
            <person name="Mohindra V."/>
            <person name="Chowdhury L.M."/>
            <person name="Lal K."/>
            <person name="Jena J.K."/>
        </authorList>
    </citation>
    <scope>NUCLEOTIDE SEQUENCE [LARGE SCALE GENOMIC DNA]</scope>
    <source>
        <strain evidence="1">CM1030</strain>
        <tissue evidence="1">Blood</tissue>
    </source>
</reference>
<accession>A0ABD0MWH3</accession>
<keyword evidence="2" id="KW-1185">Reference proteome</keyword>
<feature type="non-terminal residue" evidence="1">
    <location>
        <position position="1"/>
    </location>
</feature>
<evidence type="ECO:0000313" key="2">
    <source>
        <dbReference type="Proteomes" id="UP001529510"/>
    </source>
</evidence>
<dbReference type="EMBL" id="JAMKFB020000031">
    <property type="protein sequence ID" value="KAL0154349.1"/>
    <property type="molecule type" value="Genomic_DNA"/>
</dbReference>
<proteinExistence type="predicted"/>
<gene>
    <name evidence="1" type="ORF">M9458_050315</name>
</gene>
<sequence>TNKLTNKQDRNYSTGSVRLANVKRREESHALDCRTTSLKPQIIRVQCNS</sequence>
<dbReference type="AlphaFoldDB" id="A0ABD0MWH3"/>